<feature type="transmembrane region" description="Helical" evidence="1">
    <location>
        <begin position="6"/>
        <end position="24"/>
    </location>
</feature>
<dbReference type="NCBIfam" id="TIGR02867">
    <property type="entry name" value="spore_II_P"/>
    <property type="match status" value="1"/>
</dbReference>
<protein>
    <submittedName>
        <fullName evidence="2">Stage II sporulation protein P</fullName>
    </submittedName>
</protein>
<evidence type="ECO:0000313" key="3">
    <source>
        <dbReference type="Proteomes" id="UP001333102"/>
    </source>
</evidence>
<feature type="transmembrane region" description="Helical" evidence="1">
    <location>
        <begin position="36"/>
        <end position="54"/>
    </location>
</feature>
<dbReference type="EMBL" id="CP141614">
    <property type="protein sequence ID" value="WRP13223.1"/>
    <property type="molecule type" value="Genomic_DNA"/>
</dbReference>
<evidence type="ECO:0000313" key="2">
    <source>
        <dbReference type="EMBL" id="WRP13223.1"/>
    </source>
</evidence>
<keyword evidence="1" id="KW-0812">Transmembrane</keyword>
<keyword evidence="1" id="KW-1133">Transmembrane helix</keyword>
<keyword evidence="1" id="KW-0472">Membrane</keyword>
<dbReference type="Pfam" id="PF07454">
    <property type="entry name" value="SpoIIP"/>
    <property type="match status" value="1"/>
</dbReference>
<organism evidence="2 3">
    <name type="scientific">Geochorda subterranea</name>
    <dbReference type="NCBI Taxonomy" id="3109564"/>
    <lineage>
        <taxon>Bacteria</taxon>
        <taxon>Bacillati</taxon>
        <taxon>Bacillota</taxon>
        <taxon>Limnochordia</taxon>
        <taxon>Limnochordales</taxon>
        <taxon>Geochordaceae</taxon>
        <taxon>Geochorda</taxon>
    </lineage>
</organism>
<sequence length="580" mass="60944">MPLPTGVIVLVVVAALIFFGLAHRALDRLRLTDGQALLVIAAIIAGSFIDLPLMRTPFTLSVNVGGALVPLALVVYLLWRADSSAERVRALVGAVITAAAVLAVASMTDFEPGRADFLDPIWLFGGLGGVAGYLVGQRSRRASFVAGSLGLLLTDLVHALQVARLGQAATVMIGGAGAFDMIVLAGILALGLAEVVGEVRERLSGGPGPAALLLAVASASLVAVLWAATGLTAPTPVPAASVGGAEAVEHADAYYTLVRPDGSVLTYTARRLTVGDVYIDAANRRWEVEGVQGERIRVRDAGLEPMPQASSLQSSGLPVPAALGVRRGADVAIYFTHSDESYVPTSGTPAKWWGDIYQVGETLAEELRRLGHRVQVSRNNHNPHDGQAYTRSRRTAMQLMRAQPALLVDIHRDAVPPEVYETEVKGQPATKVRLVVGRQNQNMQANLAFAKQIKATADRELPGLIEGIFIAQGDYNQDLMPRAILLEFGAHTNPLELAQTGARLFAPVLAAAGIGRPGSREVGAGAWRSAGVLVVALLVGAVGFLALNAGSADAVRSAIVRWWRRVAPAGQDGPADDGQP</sequence>
<dbReference type="Pfam" id="PF07758">
    <property type="entry name" value="DUF1614"/>
    <property type="match status" value="1"/>
</dbReference>
<name>A0ABZ1BK79_9FIRM</name>
<dbReference type="Proteomes" id="UP001333102">
    <property type="component" value="Chromosome"/>
</dbReference>
<dbReference type="InterPro" id="IPR010897">
    <property type="entry name" value="Spore_II_P"/>
</dbReference>
<dbReference type="RefSeq" id="WP_324667467.1">
    <property type="nucleotide sequence ID" value="NZ_CP141614.1"/>
</dbReference>
<feature type="transmembrane region" description="Helical" evidence="1">
    <location>
        <begin position="208"/>
        <end position="228"/>
    </location>
</feature>
<keyword evidence="3" id="KW-1185">Reference proteome</keyword>
<feature type="transmembrane region" description="Helical" evidence="1">
    <location>
        <begin position="169"/>
        <end position="196"/>
    </location>
</feature>
<reference evidence="3" key="1">
    <citation type="submission" date="2023-12" db="EMBL/GenBank/DDBJ databases">
        <title>Novel isolates from deep terrestrial aquifers shed light on the physiology and ecology of the class Limnochordia.</title>
        <authorList>
            <person name="Karnachuk O.V."/>
            <person name="Lukina A.P."/>
            <person name="Avakyan M.R."/>
            <person name="Kadnikov V."/>
            <person name="Begmatov S."/>
            <person name="Beletsky A.V."/>
            <person name="Mardanov A.V."/>
            <person name="Ravin N.V."/>
        </authorList>
    </citation>
    <scope>NUCLEOTIDE SEQUENCE [LARGE SCALE GENOMIC DNA]</scope>
    <source>
        <strain evidence="3">LN</strain>
    </source>
</reference>
<feature type="transmembrane region" description="Helical" evidence="1">
    <location>
        <begin position="143"/>
        <end position="163"/>
    </location>
</feature>
<dbReference type="InterPro" id="IPR011672">
    <property type="entry name" value="DUF1614"/>
</dbReference>
<feature type="transmembrane region" description="Helical" evidence="1">
    <location>
        <begin position="526"/>
        <end position="547"/>
    </location>
</feature>
<accession>A0ABZ1BK79</accession>
<feature type="transmembrane region" description="Helical" evidence="1">
    <location>
        <begin position="60"/>
        <end position="79"/>
    </location>
</feature>
<evidence type="ECO:0000256" key="1">
    <source>
        <dbReference type="SAM" id="Phobius"/>
    </source>
</evidence>
<feature type="transmembrane region" description="Helical" evidence="1">
    <location>
        <begin position="120"/>
        <end position="136"/>
    </location>
</feature>
<feature type="transmembrane region" description="Helical" evidence="1">
    <location>
        <begin position="91"/>
        <end position="108"/>
    </location>
</feature>
<proteinExistence type="predicted"/>
<gene>
    <name evidence="2" type="primary">spoIIP</name>
    <name evidence="2" type="ORF">VLY81_07080</name>
</gene>